<evidence type="ECO:0000313" key="2">
    <source>
        <dbReference type="EMBL" id="HEN15079.1"/>
    </source>
</evidence>
<feature type="domain" description="Ribbon-helix-helix protein CopG" evidence="1">
    <location>
        <begin position="6"/>
        <end position="44"/>
    </location>
</feature>
<dbReference type="InterPro" id="IPR010985">
    <property type="entry name" value="Ribbon_hlx_hlx"/>
</dbReference>
<proteinExistence type="predicted"/>
<dbReference type="AlphaFoldDB" id="A0A7C2JZH2"/>
<comment type="caution">
    <text evidence="2">The sequence shown here is derived from an EMBL/GenBank/DDBJ whole genome shotgun (WGS) entry which is preliminary data.</text>
</comment>
<dbReference type="InterPro" id="IPR013321">
    <property type="entry name" value="Arc_rbn_hlx_hlx"/>
</dbReference>
<dbReference type="SUPFAM" id="SSF47598">
    <property type="entry name" value="Ribbon-helix-helix"/>
    <property type="match status" value="1"/>
</dbReference>
<reference evidence="2" key="1">
    <citation type="journal article" date="2020" name="mSystems">
        <title>Genome- and Community-Level Interaction Insights into Carbon Utilization and Element Cycling Functions of Hydrothermarchaeota in Hydrothermal Sediment.</title>
        <authorList>
            <person name="Zhou Z."/>
            <person name="Liu Y."/>
            <person name="Xu W."/>
            <person name="Pan J."/>
            <person name="Luo Z.H."/>
            <person name="Li M."/>
        </authorList>
    </citation>
    <scope>NUCLEOTIDE SEQUENCE [LARGE SCALE GENOMIC DNA]</scope>
    <source>
        <strain evidence="2">SpSt-339</strain>
    </source>
</reference>
<dbReference type="CDD" id="cd22231">
    <property type="entry name" value="RHH_NikR_HicB-like"/>
    <property type="match status" value="1"/>
</dbReference>
<dbReference type="EMBL" id="DSOK01000184">
    <property type="protein sequence ID" value="HEN15079.1"/>
    <property type="molecule type" value="Genomic_DNA"/>
</dbReference>
<name>A0A7C2JZH2_9PLAN</name>
<sequence>MPSAKIAITIDESLLARIDQLVEERRFPSRSRAVQEALRDKLDRMQRTRLARECSKLSRAEEQCWADEGLAEDLGTWPAY</sequence>
<dbReference type="Gene3D" id="1.10.1220.10">
    <property type="entry name" value="Met repressor-like"/>
    <property type="match status" value="1"/>
</dbReference>
<dbReference type="InterPro" id="IPR002145">
    <property type="entry name" value="CopG"/>
</dbReference>
<dbReference type="Pfam" id="PF01402">
    <property type="entry name" value="RHH_1"/>
    <property type="match status" value="1"/>
</dbReference>
<organism evidence="2">
    <name type="scientific">Schlesneria paludicola</name>
    <dbReference type="NCBI Taxonomy" id="360056"/>
    <lineage>
        <taxon>Bacteria</taxon>
        <taxon>Pseudomonadati</taxon>
        <taxon>Planctomycetota</taxon>
        <taxon>Planctomycetia</taxon>
        <taxon>Planctomycetales</taxon>
        <taxon>Planctomycetaceae</taxon>
        <taxon>Schlesneria</taxon>
    </lineage>
</organism>
<accession>A0A7C2JZH2</accession>
<gene>
    <name evidence="2" type="ORF">ENQ76_06375</name>
</gene>
<evidence type="ECO:0000259" key="1">
    <source>
        <dbReference type="Pfam" id="PF01402"/>
    </source>
</evidence>
<dbReference type="GO" id="GO:0006355">
    <property type="term" value="P:regulation of DNA-templated transcription"/>
    <property type="evidence" value="ECO:0007669"/>
    <property type="project" value="InterPro"/>
</dbReference>
<protein>
    <submittedName>
        <fullName evidence="2">Ribbon-helix-helix protein, CopG family</fullName>
    </submittedName>
</protein>